<evidence type="ECO:0000313" key="4">
    <source>
        <dbReference type="Proteomes" id="UP000799428"/>
    </source>
</evidence>
<feature type="domain" description="DUF3074" evidence="2">
    <location>
        <begin position="120"/>
        <end position="350"/>
    </location>
</feature>
<dbReference type="OrthoDB" id="5403181at2759"/>
<name>A0A6G1KJE0_9PLEO</name>
<evidence type="ECO:0000313" key="3">
    <source>
        <dbReference type="EMBL" id="KAF2712948.1"/>
    </source>
</evidence>
<reference evidence="3" key="1">
    <citation type="journal article" date="2020" name="Stud. Mycol.">
        <title>101 Dothideomycetes genomes: a test case for predicting lifestyles and emergence of pathogens.</title>
        <authorList>
            <person name="Haridas S."/>
            <person name="Albert R."/>
            <person name="Binder M."/>
            <person name="Bloem J."/>
            <person name="Labutti K."/>
            <person name="Salamov A."/>
            <person name="Andreopoulos B."/>
            <person name="Baker S."/>
            <person name="Barry K."/>
            <person name="Bills G."/>
            <person name="Bluhm B."/>
            <person name="Cannon C."/>
            <person name="Castanera R."/>
            <person name="Culley D."/>
            <person name="Daum C."/>
            <person name="Ezra D."/>
            <person name="Gonzalez J."/>
            <person name="Henrissat B."/>
            <person name="Kuo A."/>
            <person name="Liang C."/>
            <person name="Lipzen A."/>
            <person name="Lutzoni F."/>
            <person name="Magnuson J."/>
            <person name="Mondo S."/>
            <person name="Nolan M."/>
            <person name="Ohm R."/>
            <person name="Pangilinan J."/>
            <person name="Park H.-J."/>
            <person name="Ramirez L."/>
            <person name="Alfaro M."/>
            <person name="Sun H."/>
            <person name="Tritt A."/>
            <person name="Yoshinaga Y."/>
            <person name="Zwiers L.-H."/>
            <person name="Turgeon B."/>
            <person name="Goodwin S."/>
            <person name="Spatafora J."/>
            <person name="Crous P."/>
            <person name="Grigoriev I."/>
        </authorList>
    </citation>
    <scope>NUCLEOTIDE SEQUENCE</scope>
    <source>
        <strain evidence="3">CBS 279.74</strain>
    </source>
</reference>
<proteinExistence type="predicted"/>
<dbReference type="Gene3D" id="3.30.530.20">
    <property type="match status" value="1"/>
</dbReference>
<dbReference type="PANTHER" id="PTHR40370">
    <property type="entry name" value="EXPRESSED PROTEIN"/>
    <property type="match status" value="1"/>
</dbReference>
<dbReference type="EMBL" id="MU005765">
    <property type="protein sequence ID" value="KAF2712948.1"/>
    <property type="molecule type" value="Genomic_DNA"/>
</dbReference>
<feature type="region of interest" description="Disordered" evidence="1">
    <location>
        <begin position="356"/>
        <end position="378"/>
    </location>
</feature>
<dbReference type="Pfam" id="PF11274">
    <property type="entry name" value="DUF3074"/>
    <property type="match status" value="1"/>
</dbReference>
<evidence type="ECO:0000256" key="1">
    <source>
        <dbReference type="SAM" id="MobiDB-lite"/>
    </source>
</evidence>
<protein>
    <recommendedName>
        <fullName evidence="2">DUF3074 domain-containing protein</fullName>
    </recommendedName>
</protein>
<dbReference type="Proteomes" id="UP000799428">
    <property type="component" value="Unassembled WGS sequence"/>
</dbReference>
<evidence type="ECO:0000259" key="2">
    <source>
        <dbReference type="Pfam" id="PF11274"/>
    </source>
</evidence>
<dbReference type="AlphaFoldDB" id="A0A6G1KJE0"/>
<gene>
    <name evidence="3" type="ORF">K504DRAFT_397743</name>
</gene>
<dbReference type="InterPro" id="IPR023393">
    <property type="entry name" value="START-like_dom_sf"/>
</dbReference>
<dbReference type="SUPFAM" id="SSF55961">
    <property type="entry name" value="Bet v1-like"/>
    <property type="match status" value="1"/>
</dbReference>
<feature type="region of interest" description="Disordered" evidence="1">
    <location>
        <begin position="260"/>
        <end position="309"/>
    </location>
</feature>
<dbReference type="InterPro" id="IPR024500">
    <property type="entry name" value="DUF3074"/>
</dbReference>
<dbReference type="PANTHER" id="PTHR40370:SF1">
    <property type="entry name" value="DUF3074 DOMAIN-CONTAINING PROTEIN"/>
    <property type="match status" value="1"/>
</dbReference>
<organism evidence="3 4">
    <name type="scientific">Pleomassaria siparia CBS 279.74</name>
    <dbReference type="NCBI Taxonomy" id="1314801"/>
    <lineage>
        <taxon>Eukaryota</taxon>
        <taxon>Fungi</taxon>
        <taxon>Dikarya</taxon>
        <taxon>Ascomycota</taxon>
        <taxon>Pezizomycotina</taxon>
        <taxon>Dothideomycetes</taxon>
        <taxon>Pleosporomycetidae</taxon>
        <taxon>Pleosporales</taxon>
        <taxon>Pleomassariaceae</taxon>
        <taxon>Pleomassaria</taxon>
    </lineage>
</organism>
<feature type="compositionally biased region" description="Low complexity" evidence="1">
    <location>
        <begin position="652"/>
        <end position="664"/>
    </location>
</feature>
<feature type="compositionally biased region" description="Basic and acidic residues" evidence="1">
    <location>
        <begin position="368"/>
        <end position="378"/>
    </location>
</feature>
<feature type="region of interest" description="Disordered" evidence="1">
    <location>
        <begin position="542"/>
        <end position="591"/>
    </location>
</feature>
<keyword evidence="4" id="KW-1185">Reference proteome</keyword>
<sequence length="685" mass="74952">MTLLHSALEALRPKDFADIPVDDLKAFLSELFVKAELVVNSVPPPPNGTPYELSKRTRTDVNGATSAADLTVSQVRRPLPAPAQGELQKAWGKPVKMSAKDNATGISVFKMAGHDRHGAWFARTSVHEGLGFAKWKRAMQREFPESLAVEGGPGVGNIRGIGGDKRLEDITVDGMGKLEVYQLSAQFPGPTAPREFITLLLTSENGLTDASKVGNTIPRHYMVISIPITHPDAPPRNGLVLGVYESVEIIREIPLASSKSASTSDLHKHDRKKSRERGGTIGFAESRGPDAKGENIDRADDADGDDPEANPVEWIMITRSDPGGGIPRFMVERNTPSSIVTDAGKFLNWACAKDDFPPRGEDEELAEDSARRSLEGERKFSISEQNGIMAGIGSSIADRPMIFNQHSQNKAEHTDPSLITSITQTVGAYVPDSLNPLQRTNSISSSTLSVSSSDSFASAEQFTTASGDQLMDDTLSTSSGKSVAEFKTVAQDSHASREIKKIESKNQQLAEKLEQTREKLGKDSQNSKSAKELEKAIERHDRALKKQADKHAREMSKIEARRKREAEKVLARQQKEDDKSVLQKLQRERSEWKEKAEIAQKENALLKEQMGHLQMENTALVARIGKTDAGVDMLRKVREELEGKGKGRNRASSRASAESKASRASGRKSDQTQVEPWNSVEGPAA</sequence>
<feature type="compositionally biased region" description="Basic and acidic residues" evidence="1">
    <location>
        <begin position="287"/>
        <end position="301"/>
    </location>
</feature>
<dbReference type="CDD" id="cd08864">
    <property type="entry name" value="SRPBCC_DUF3074"/>
    <property type="match status" value="1"/>
</dbReference>
<feature type="region of interest" description="Disordered" evidence="1">
    <location>
        <begin position="639"/>
        <end position="685"/>
    </location>
</feature>
<accession>A0A6G1KJE0</accession>